<dbReference type="SMART" id="SM00198">
    <property type="entry name" value="SCP"/>
    <property type="match status" value="1"/>
</dbReference>
<dbReference type="InterPro" id="IPR001283">
    <property type="entry name" value="CRISP-related"/>
</dbReference>
<dbReference type="Gene3D" id="3.40.33.10">
    <property type="entry name" value="CAP"/>
    <property type="match status" value="1"/>
</dbReference>
<dbReference type="SUPFAM" id="SSF55797">
    <property type="entry name" value="PR-1-like"/>
    <property type="match status" value="1"/>
</dbReference>
<dbReference type="InterPro" id="IPR014044">
    <property type="entry name" value="CAP_dom"/>
</dbReference>
<dbReference type="PANTHER" id="PTHR10334">
    <property type="entry name" value="CYSTEINE-RICH SECRETORY PROTEIN-RELATED"/>
    <property type="match status" value="1"/>
</dbReference>
<organism evidence="4 5">
    <name type="scientific">Cylicocyclus nassatus</name>
    <name type="common">Nematode worm</name>
    <dbReference type="NCBI Taxonomy" id="53992"/>
    <lineage>
        <taxon>Eukaryota</taxon>
        <taxon>Metazoa</taxon>
        <taxon>Ecdysozoa</taxon>
        <taxon>Nematoda</taxon>
        <taxon>Chromadorea</taxon>
        <taxon>Rhabditida</taxon>
        <taxon>Rhabditina</taxon>
        <taxon>Rhabditomorpha</taxon>
        <taxon>Strongyloidea</taxon>
        <taxon>Strongylidae</taxon>
        <taxon>Cylicocyclus</taxon>
    </lineage>
</organism>
<keyword evidence="5" id="KW-1185">Reference proteome</keyword>
<reference evidence="4" key="1">
    <citation type="submission" date="2023-07" db="EMBL/GenBank/DDBJ databases">
        <authorList>
            <consortium name="CYATHOMIX"/>
        </authorList>
    </citation>
    <scope>NUCLEOTIDE SEQUENCE</scope>
    <source>
        <strain evidence="4">N/A</strain>
    </source>
</reference>
<feature type="domain" description="SCP" evidence="3">
    <location>
        <begin position="66"/>
        <end position="222"/>
    </location>
</feature>
<feature type="region of interest" description="Disordered" evidence="1">
    <location>
        <begin position="29"/>
        <end position="53"/>
    </location>
</feature>
<dbReference type="Proteomes" id="UP001176961">
    <property type="component" value="Unassembled WGS sequence"/>
</dbReference>
<dbReference type="Pfam" id="PF00188">
    <property type="entry name" value="CAP"/>
    <property type="match status" value="1"/>
</dbReference>
<protein>
    <recommendedName>
        <fullName evidence="3">SCP domain-containing protein</fullName>
    </recommendedName>
</protein>
<gene>
    <name evidence="4" type="ORF">CYNAS_LOCUS7886</name>
</gene>
<name>A0AA36GPM2_CYLNA</name>
<evidence type="ECO:0000313" key="4">
    <source>
        <dbReference type="EMBL" id="CAJ0595903.1"/>
    </source>
</evidence>
<evidence type="ECO:0000256" key="2">
    <source>
        <dbReference type="SAM" id="SignalP"/>
    </source>
</evidence>
<evidence type="ECO:0000259" key="3">
    <source>
        <dbReference type="SMART" id="SM00198"/>
    </source>
</evidence>
<feature type="chain" id="PRO_5041466427" description="SCP domain-containing protein" evidence="2">
    <location>
        <begin position="22"/>
        <end position="249"/>
    </location>
</feature>
<comment type="caution">
    <text evidence="4">The sequence shown here is derived from an EMBL/GenBank/DDBJ whole genome shotgun (WGS) entry which is preliminary data.</text>
</comment>
<dbReference type="CDD" id="cd05380">
    <property type="entry name" value="CAP_euk"/>
    <property type="match status" value="1"/>
</dbReference>
<dbReference type="AlphaFoldDB" id="A0AA36GPM2"/>
<feature type="compositionally biased region" description="Low complexity" evidence="1">
    <location>
        <begin position="40"/>
        <end position="53"/>
    </location>
</feature>
<feature type="signal peptide" evidence="2">
    <location>
        <begin position="1"/>
        <end position="21"/>
    </location>
</feature>
<dbReference type="InterPro" id="IPR035940">
    <property type="entry name" value="CAP_sf"/>
</dbReference>
<keyword evidence="2" id="KW-0732">Signal</keyword>
<dbReference type="EMBL" id="CATQJL010000112">
    <property type="protein sequence ID" value="CAJ0595903.1"/>
    <property type="molecule type" value="Genomic_DNA"/>
</dbReference>
<sequence length="249" mass="27364">MRQSYAVICFIALLALPYVAAQEDTTSSLDTCATEEEESSAAPTKAPSTVPPAENQICSMNAGWDPVRTKALDMTNWRRSQLALGQVDKANSVYMPQAANMQKLRYDCELEKSAIARAKACPEDQYVSVDVQENKNKIAKSAVADQVQAMSESVKTWWKVIRNDPNNIGLQVFWRQKFESSTLPSFSRMAWALSNKMGCAVESCGSDWQAVCHYAPGGNKIEERIYLPGTTCTQCPAGTHCDSSLGLCV</sequence>
<accession>A0AA36GPM2</accession>
<evidence type="ECO:0000313" key="5">
    <source>
        <dbReference type="Proteomes" id="UP001176961"/>
    </source>
</evidence>
<evidence type="ECO:0000256" key="1">
    <source>
        <dbReference type="SAM" id="MobiDB-lite"/>
    </source>
</evidence>
<proteinExistence type="predicted"/>